<protein>
    <submittedName>
        <fullName evidence="2">Uncharacterized protein</fullName>
    </submittedName>
</protein>
<feature type="transmembrane region" description="Helical" evidence="1">
    <location>
        <begin position="143"/>
        <end position="164"/>
    </location>
</feature>
<evidence type="ECO:0000313" key="3">
    <source>
        <dbReference type="Proteomes" id="UP000244677"/>
    </source>
</evidence>
<proteinExistence type="predicted"/>
<gene>
    <name evidence="2" type="ORF">FK004_12510</name>
</gene>
<name>A0A2S1LQH0_9FLAO</name>
<reference evidence="2 3" key="1">
    <citation type="submission" date="2017-04" db="EMBL/GenBank/DDBJ databases">
        <title>Complete genome sequence of Flavobacterium kingsejong AJ004.</title>
        <authorList>
            <person name="Lee P.C."/>
        </authorList>
    </citation>
    <scope>NUCLEOTIDE SEQUENCE [LARGE SCALE GENOMIC DNA]</scope>
    <source>
        <strain evidence="2 3">AJ004</strain>
    </source>
</reference>
<dbReference type="EMBL" id="CP020919">
    <property type="protein sequence ID" value="AWG25984.1"/>
    <property type="molecule type" value="Genomic_DNA"/>
</dbReference>
<dbReference type="OrthoDB" id="1150509at2"/>
<dbReference type="KEGG" id="fki:FK004_12510"/>
<dbReference type="AlphaFoldDB" id="A0A2S1LQH0"/>
<sequence>MKNILYFFMLITATGCGTTKVVKEKREEQKEVIVNTDRLTTIERNKAIIDSLKFKIAQSQTGDQKFDSAVNSAVSKILSNLNSSKSSGDNSYQLMYDDVLKELRALIKVGPTDNQTTINNATVHTKEIIKDTREIPVKYMPKWVVMLSCFGGCCAIAALGFLVYRISRIMRP</sequence>
<dbReference type="PROSITE" id="PS51257">
    <property type="entry name" value="PROKAR_LIPOPROTEIN"/>
    <property type="match status" value="1"/>
</dbReference>
<dbReference type="RefSeq" id="WP_108737526.1">
    <property type="nucleotide sequence ID" value="NZ_CP020919.1"/>
</dbReference>
<organism evidence="2 3">
    <name type="scientific">Flavobacterium kingsejongi</name>
    <dbReference type="NCBI Taxonomy" id="1678728"/>
    <lineage>
        <taxon>Bacteria</taxon>
        <taxon>Pseudomonadati</taxon>
        <taxon>Bacteroidota</taxon>
        <taxon>Flavobacteriia</taxon>
        <taxon>Flavobacteriales</taxon>
        <taxon>Flavobacteriaceae</taxon>
        <taxon>Flavobacterium</taxon>
    </lineage>
</organism>
<accession>A0A2S1LQH0</accession>
<keyword evidence="1" id="KW-0472">Membrane</keyword>
<evidence type="ECO:0000313" key="2">
    <source>
        <dbReference type="EMBL" id="AWG25984.1"/>
    </source>
</evidence>
<dbReference type="Proteomes" id="UP000244677">
    <property type="component" value="Chromosome"/>
</dbReference>
<evidence type="ECO:0000256" key="1">
    <source>
        <dbReference type="SAM" id="Phobius"/>
    </source>
</evidence>
<keyword evidence="3" id="KW-1185">Reference proteome</keyword>
<keyword evidence="1" id="KW-0812">Transmembrane</keyword>
<keyword evidence="1" id="KW-1133">Transmembrane helix</keyword>